<gene>
    <name evidence="2" type="ORF">ACFSDX_14415</name>
</gene>
<proteinExistence type="predicted"/>
<accession>A0ABW4QW83</accession>
<feature type="signal peptide" evidence="1">
    <location>
        <begin position="1"/>
        <end position="26"/>
    </location>
</feature>
<evidence type="ECO:0000313" key="3">
    <source>
        <dbReference type="Proteomes" id="UP001597197"/>
    </source>
</evidence>
<dbReference type="PROSITE" id="PS51257">
    <property type="entry name" value="PROKAR_LIPOPROTEIN"/>
    <property type="match status" value="1"/>
</dbReference>
<comment type="caution">
    <text evidence="2">The sequence shown here is derived from an EMBL/GenBank/DDBJ whole genome shotgun (WGS) entry which is preliminary data.</text>
</comment>
<keyword evidence="1" id="KW-0732">Signal</keyword>
<sequence length="395" mass="43746">MRTAPTLTPLACCGLLALALGGCVDAYTPDVISAPASYLVVDGFINGNGATRIKLSRTQNIASAAAPTPEARATVYVQSAAGARYSLRERSPGFYQSDSLMLSPGQYQVRISTAGASPATYESALVPLKATPPIDKLGWQREGNELRVVLSTHDATQQTRYYRWKVLETWEFNAAYRSSLEYYPNLKQVGGRITPIYTCWRTEQLTTIRQATSVQLSQDALVNHILLSFSDRAERIKIRYSALVTQYAETAEEFAYYEQLRKNTEAIGTVNDPLPVQLTGNVHRTGTATTEPVLGYVGAHTVQQQRLFVNRAELPLPSDWAFDSPYSGCKLEPEILSNYRPPLSYPQTLTFASPDYVPLYPYANPDTGKLDGYYGSTRECVDCRARGSITKPSFW</sequence>
<protein>
    <submittedName>
        <fullName evidence="2">DUF4249 domain-containing protein</fullName>
    </submittedName>
</protein>
<dbReference type="RefSeq" id="WP_382314696.1">
    <property type="nucleotide sequence ID" value="NZ_JBHUFD010000005.1"/>
</dbReference>
<feature type="chain" id="PRO_5045536786" evidence="1">
    <location>
        <begin position="27"/>
        <end position="395"/>
    </location>
</feature>
<dbReference type="EMBL" id="JBHUFD010000005">
    <property type="protein sequence ID" value="MFD1873637.1"/>
    <property type="molecule type" value="Genomic_DNA"/>
</dbReference>
<dbReference type="Proteomes" id="UP001597197">
    <property type="component" value="Unassembled WGS sequence"/>
</dbReference>
<name>A0ABW4QW83_9BACT</name>
<evidence type="ECO:0000256" key="1">
    <source>
        <dbReference type="SAM" id="SignalP"/>
    </source>
</evidence>
<reference evidence="3" key="1">
    <citation type="journal article" date="2019" name="Int. J. Syst. Evol. Microbiol.">
        <title>The Global Catalogue of Microorganisms (GCM) 10K type strain sequencing project: providing services to taxonomists for standard genome sequencing and annotation.</title>
        <authorList>
            <consortium name="The Broad Institute Genomics Platform"/>
            <consortium name="The Broad Institute Genome Sequencing Center for Infectious Disease"/>
            <person name="Wu L."/>
            <person name="Ma J."/>
        </authorList>
    </citation>
    <scope>NUCLEOTIDE SEQUENCE [LARGE SCALE GENOMIC DNA]</scope>
    <source>
        <strain evidence="3">CGMCC 1.15795</strain>
    </source>
</reference>
<dbReference type="Pfam" id="PF14054">
    <property type="entry name" value="DUF4249"/>
    <property type="match status" value="1"/>
</dbReference>
<dbReference type="InterPro" id="IPR025345">
    <property type="entry name" value="DUF4249"/>
</dbReference>
<organism evidence="2 3">
    <name type="scientific">Hymenobacter bucti</name>
    <dbReference type="NCBI Taxonomy" id="1844114"/>
    <lineage>
        <taxon>Bacteria</taxon>
        <taxon>Pseudomonadati</taxon>
        <taxon>Bacteroidota</taxon>
        <taxon>Cytophagia</taxon>
        <taxon>Cytophagales</taxon>
        <taxon>Hymenobacteraceae</taxon>
        <taxon>Hymenobacter</taxon>
    </lineage>
</organism>
<keyword evidence="3" id="KW-1185">Reference proteome</keyword>
<evidence type="ECO:0000313" key="2">
    <source>
        <dbReference type="EMBL" id="MFD1873637.1"/>
    </source>
</evidence>